<evidence type="ECO:0000313" key="4">
    <source>
        <dbReference type="EMBL" id="HAF2570780.1"/>
    </source>
</evidence>
<dbReference type="EMBL" id="DAAUOA010000048">
    <property type="protein sequence ID" value="HAF2206995.1"/>
    <property type="molecule type" value="Genomic_DNA"/>
</dbReference>
<proteinExistence type="predicted"/>
<evidence type="ECO:0008006" key="5">
    <source>
        <dbReference type="Google" id="ProtNLM"/>
    </source>
</evidence>
<reference evidence="2" key="2">
    <citation type="submission" date="2020-02" db="EMBL/GenBank/DDBJ databases">
        <authorList>
            <consortium name="NCBI Pathogen Detection Project"/>
        </authorList>
    </citation>
    <scope>NUCLEOTIDE SEQUENCE</scope>
    <source>
        <strain evidence="4">MA.05/00002289</strain>
        <strain evidence="3">MA.CK_01/00000941</strain>
        <strain evidence="2">MA.CK_95/00012903</strain>
    </source>
</reference>
<accession>A0A742LH21</accession>
<evidence type="ECO:0000256" key="1">
    <source>
        <dbReference type="SAM" id="SignalP"/>
    </source>
</evidence>
<feature type="chain" id="PRO_5036197250" description="Fimbrial protein" evidence="1">
    <location>
        <begin position="28"/>
        <end position="173"/>
    </location>
</feature>
<gene>
    <name evidence="3" type="ORF">G8N85_005086</name>
    <name evidence="2" type="ORF">G9B68_003782</name>
    <name evidence="4" type="ORF">G9E70_003695</name>
</gene>
<evidence type="ECO:0000313" key="2">
    <source>
        <dbReference type="EMBL" id="HAF1419362.1"/>
    </source>
</evidence>
<protein>
    <recommendedName>
        <fullName evidence="5">Fimbrial protein</fullName>
    </recommendedName>
</protein>
<feature type="signal peptide" evidence="1">
    <location>
        <begin position="1"/>
        <end position="27"/>
    </location>
</feature>
<dbReference type="EMBL" id="DAAUPK010000016">
    <property type="protein sequence ID" value="HAF2570780.1"/>
    <property type="molecule type" value="Genomic_DNA"/>
</dbReference>
<sequence length="173" mass="18315">MNKNLWVFMKKLLMLILTSLVSADISAAYLSQGTEVATDFTVEADDHAPTTVFTPVTPLSPSDASGSNAVLGELTITYDIDVTGTYTCLSSDTVTAGQLIMTGDNGVQAMGSFYDANVNRGIMTSAQLNNAASYYSACAPATKSATYIFKHYGNGSMPTGKYSAVVRVTNYTP</sequence>
<organism evidence="2">
    <name type="scientific">Salmonella enterica</name>
    <name type="common">Salmonella choleraesuis</name>
    <dbReference type="NCBI Taxonomy" id="28901"/>
    <lineage>
        <taxon>Bacteria</taxon>
        <taxon>Pseudomonadati</taxon>
        <taxon>Pseudomonadota</taxon>
        <taxon>Gammaproteobacteria</taxon>
        <taxon>Enterobacterales</taxon>
        <taxon>Enterobacteriaceae</taxon>
        <taxon>Salmonella</taxon>
    </lineage>
</organism>
<reference evidence="2" key="1">
    <citation type="journal article" date="2018" name="Genome Biol.">
        <title>SKESA: strategic k-mer extension for scrupulous assemblies.</title>
        <authorList>
            <person name="Souvorov A."/>
            <person name="Agarwala R."/>
            <person name="Lipman D.J."/>
        </authorList>
    </citation>
    <scope>NUCLEOTIDE SEQUENCE</scope>
    <source>
        <strain evidence="4">MA.05/00002289</strain>
        <strain evidence="3">MA.CK_01/00000941</strain>
        <strain evidence="2">MA.CK_95/00012903</strain>
    </source>
</reference>
<dbReference type="EMBL" id="DAAUMU010000021">
    <property type="protein sequence ID" value="HAF1419362.1"/>
    <property type="molecule type" value="Genomic_DNA"/>
</dbReference>
<dbReference type="AlphaFoldDB" id="A0A742LH21"/>
<keyword evidence="1" id="KW-0732">Signal</keyword>
<name>A0A742LH21_SALER</name>
<comment type="caution">
    <text evidence="2">The sequence shown here is derived from an EMBL/GenBank/DDBJ whole genome shotgun (WGS) entry which is preliminary data.</text>
</comment>
<evidence type="ECO:0000313" key="3">
    <source>
        <dbReference type="EMBL" id="HAF2206995.1"/>
    </source>
</evidence>